<sequence>MVTYIINFFTSEENKGAYIALQSSKCSIEDIFKTEFVTKLNRLVGNGDKSPEGIFVLQIIERWKEVFIKFIKDASKTIPELQSVIALVSKMEEGKCLGVLLNCSIDAIETKKLMLEMKELESGTSTKEQLKDFLNKYSALFEHYRLLNYPYNKIVRFGEQKRELRTCRYCGCSMSDNATFKTDAHTISNCLGNIAYFTNDECDECNKKFGATIEQEFLKYISFSRVISSQFEGFKSYKIKTDSFELSVNPDTNDVEFKLIDYTKVSVIRDKADLVLDVDSIDFSDVYRAMVKFVIGMLPTSELKHFKKTIDWINKDCAITLPNIKETIHKEPVVHPFLNMYFRKKNEDPIPYLCADLHILHYEFIFMIPGCELDNQILSSTIIDEFLKLYKNDAIWNDIQLNNKQPTRLLLHISLEKEKHLS</sequence>
<gene>
    <name evidence="1" type="ORF">PREVCOP_04764</name>
</gene>
<dbReference type="EMBL" id="ACBX02000012">
    <property type="protein sequence ID" value="EFB35859.1"/>
    <property type="molecule type" value="Genomic_DNA"/>
</dbReference>
<name>D1PC33_9BACT</name>
<dbReference type="PaxDb" id="537011-PREVCOP_04764"/>
<evidence type="ECO:0000313" key="2">
    <source>
        <dbReference type="Proteomes" id="UP000004477"/>
    </source>
</evidence>
<proteinExistence type="predicted"/>
<dbReference type="OrthoDB" id="255953at2"/>
<dbReference type="GeneID" id="69848971"/>
<reference evidence="1" key="1">
    <citation type="submission" date="2009-11" db="EMBL/GenBank/DDBJ databases">
        <authorList>
            <person name="Weinstock G."/>
            <person name="Sodergren E."/>
            <person name="Clifton S."/>
            <person name="Fulton L."/>
            <person name="Fulton B."/>
            <person name="Courtney L."/>
            <person name="Fronick C."/>
            <person name="Harrison M."/>
            <person name="Strong C."/>
            <person name="Farmer C."/>
            <person name="Delahaunty K."/>
            <person name="Markovic C."/>
            <person name="Hall O."/>
            <person name="Minx P."/>
            <person name="Tomlinson C."/>
            <person name="Mitreva M."/>
            <person name="Nelson J."/>
            <person name="Hou S."/>
            <person name="Wollam A."/>
            <person name="Pepin K.H."/>
            <person name="Johnson M."/>
            <person name="Bhonagiri V."/>
            <person name="Nash W.E."/>
            <person name="Warren W."/>
            <person name="Chinwalla A."/>
            <person name="Mardis E.R."/>
            <person name="Wilson R.K."/>
        </authorList>
    </citation>
    <scope>NUCLEOTIDE SEQUENCE [LARGE SCALE GENOMIC DNA]</scope>
    <source>
        <strain evidence="1">DSM 18205</strain>
    </source>
</reference>
<dbReference type="STRING" id="537011.PREVCOP_04764"/>
<comment type="caution">
    <text evidence="1">The sequence shown here is derived from an EMBL/GenBank/DDBJ whole genome shotgun (WGS) entry which is preliminary data.</text>
</comment>
<protein>
    <submittedName>
        <fullName evidence="1">Uncharacterized protein</fullName>
    </submittedName>
</protein>
<accession>D1PC33</accession>
<dbReference type="HOGENOM" id="CLU_043522_0_0_10"/>
<dbReference type="RefSeq" id="WP_006847476.1">
    <property type="nucleotide sequence ID" value="NZ_CP085932.1"/>
</dbReference>
<dbReference type="Proteomes" id="UP000004477">
    <property type="component" value="Unassembled WGS sequence"/>
</dbReference>
<evidence type="ECO:0000313" key="1">
    <source>
        <dbReference type="EMBL" id="EFB35859.1"/>
    </source>
</evidence>
<organism evidence="1 2">
    <name type="scientific">Segatella copri DSM 18205</name>
    <dbReference type="NCBI Taxonomy" id="537011"/>
    <lineage>
        <taxon>Bacteria</taxon>
        <taxon>Pseudomonadati</taxon>
        <taxon>Bacteroidota</taxon>
        <taxon>Bacteroidia</taxon>
        <taxon>Bacteroidales</taxon>
        <taxon>Prevotellaceae</taxon>
        <taxon>Segatella</taxon>
    </lineage>
</organism>
<keyword evidence="2" id="KW-1185">Reference proteome</keyword>
<dbReference type="AlphaFoldDB" id="D1PC33"/>